<dbReference type="AlphaFoldDB" id="A0A4Y7QED1"/>
<dbReference type="VEuPathDB" id="FungiDB:BD410DRAFT_826222"/>
<gene>
    <name evidence="3" type="ORF">BD410DRAFT_826222</name>
</gene>
<name>A0A4Y7QED1_9AGAM</name>
<feature type="compositionally biased region" description="Polar residues" evidence="1">
    <location>
        <begin position="121"/>
        <end position="134"/>
    </location>
</feature>
<feature type="region of interest" description="Disordered" evidence="1">
    <location>
        <begin position="446"/>
        <end position="479"/>
    </location>
</feature>
<evidence type="ECO:0000313" key="4">
    <source>
        <dbReference type="Proteomes" id="UP000294933"/>
    </source>
</evidence>
<feature type="region of interest" description="Disordered" evidence="1">
    <location>
        <begin position="234"/>
        <end position="373"/>
    </location>
</feature>
<evidence type="ECO:0000256" key="1">
    <source>
        <dbReference type="SAM" id="MobiDB-lite"/>
    </source>
</evidence>
<evidence type="ECO:0008006" key="5">
    <source>
        <dbReference type="Google" id="ProtNLM"/>
    </source>
</evidence>
<keyword evidence="2" id="KW-0472">Membrane</keyword>
<dbReference type="Proteomes" id="UP000294933">
    <property type="component" value="Unassembled WGS sequence"/>
</dbReference>
<dbReference type="OrthoDB" id="2425321at2759"/>
<keyword evidence="2" id="KW-1133">Transmembrane helix</keyword>
<keyword evidence="4" id="KW-1185">Reference proteome</keyword>
<feature type="region of interest" description="Disordered" evidence="1">
    <location>
        <begin position="1"/>
        <end position="141"/>
    </location>
</feature>
<feature type="compositionally biased region" description="Polar residues" evidence="1">
    <location>
        <begin position="34"/>
        <end position="54"/>
    </location>
</feature>
<feature type="compositionally biased region" description="Basic residues" evidence="1">
    <location>
        <begin position="304"/>
        <end position="314"/>
    </location>
</feature>
<protein>
    <recommendedName>
        <fullName evidence="5">SAM domain-containing protein</fullName>
    </recommendedName>
</protein>
<evidence type="ECO:0000256" key="2">
    <source>
        <dbReference type="SAM" id="Phobius"/>
    </source>
</evidence>
<feature type="transmembrane region" description="Helical" evidence="2">
    <location>
        <begin position="697"/>
        <end position="717"/>
    </location>
</feature>
<accession>A0A4Y7QED1</accession>
<evidence type="ECO:0000313" key="3">
    <source>
        <dbReference type="EMBL" id="TDL25558.1"/>
    </source>
</evidence>
<proteinExistence type="predicted"/>
<feature type="compositionally biased region" description="Basic and acidic residues" evidence="1">
    <location>
        <begin position="99"/>
        <end position="110"/>
    </location>
</feature>
<feature type="compositionally biased region" description="Low complexity" evidence="1">
    <location>
        <begin position="246"/>
        <end position="259"/>
    </location>
</feature>
<keyword evidence="2" id="KW-0812">Transmembrane</keyword>
<organism evidence="3 4">
    <name type="scientific">Rickenella mellea</name>
    <dbReference type="NCBI Taxonomy" id="50990"/>
    <lineage>
        <taxon>Eukaryota</taxon>
        <taxon>Fungi</taxon>
        <taxon>Dikarya</taxon>
        <taxon>Basidiomycota</taxon>
        <taxon>Agaricomycotina</taxon>
        <taxon>Agaricomycetes</taxon>
        <taxon>Hymenochaetales</taxon>
        <taxon>Rickenellaceae</taxon>
        <taxon>Rickenella</taxon>
    </lineage>
</organism>
<sequence>MSTSTSPFPILPPDGHRGGNQPSPSHNHHPYAIKTTSTALLTRSNTTSQNSQNPHYYIPSSPSPSSKHRFSKSETSIDIANAAFSSGPRPLPVPPNLTDQREPTTPESRPKFWRTRAETLPATTSPSQVSTPMTPSGELDNLPSNPRAWTTSQLASYLVTALRVRSGETHPLPHQVTRDIAAFVKEARLTGRTFLRLSESDLEQMGVNNLWRTALLDAARNLRQNVLKGRIWGFNDEAPQTPPKKSPFSNSHYNSSSSSIDEEDEPTPSPPKGSRVRGMVATLERSASQSDGDEQGDLFNPSPSKHHHYSKRNRNLATGSEGDDEATFSRASHHRRPDLNDSPSSSGSERPLPLTPDVDPFLVDDGPVKRTTSPFQIPESELTVKELLLRSPHDIDMEYEYSAQERAKRLAKIDVETARADGVHRGRLIGAEAWEQIDLVAGATVKRAPASPEKDVSGAELNSQRPLPLPPVPSGPVNTPARKGYTMPPKDAGVQTDAELQTDSIVNSKLPNNDVGVQTIAEIVHEPEVNNTSQVPSLKETISPTRAEEEAQLQLHIQSTRTLLEAFRLRLELVEKHVDDMVRREEQRELAAFKDALARNDVDLPSIPTDTTLVSHCEIASQPTGDHEVLKDVSDDEDTQLHITQSNPDPDCKVTDLGVPGRTSSSWLDLARAGDGGVYGSTASAQGDAWDPLDGGLPTYVFMVGVGVCVVVLQTVVRRWATRKT</sequence>
<reference evidence="3 4" key="1">
    <citation type="submission" date="2018-06" db="EMBL/GenBank/DDBJ databases">
        <title>A transcriptomic atlas of mushroom development highlights an independent origin of complex multicellularity.</title>
        <authorList>
            <consortium name="DOE Joint Genome Institute"/>
            <person name="Krizsan K."/>
            <person name="Almasi E."/>
            <person name="Merenyi Z."/>
            <person name="Sahu N."/>
            <person name="Viragh M."/>
            <person name="Koszo T."/>
            <person name="Mondo S."/>
            <person name="Kiss B."/>
            <person name="Balint B."/>
            <person name="Kues U."/>
            <person name="Barry K."/>
            <person name="Hegedus J.C."/>
            <person name="Henrissat B."/>
            <person name="Johnson J."/>
            <person name="Lipzen A."/>
            <person name="Ohm R."/>
            <person name="Nagy I."/>
            <person name="Pangilinan J."/>
            <person name="Yan J."/>
            <person name="Xiong Y."/>
            <person name="Grigoriev I.V."/>
            <person name="Hibbett D.S."/>
            <person name="Nagy L.G."/>
        </authorList>
    </citation>
    <scope>NUCLEOTIDE SEQUENCE [LARGE SCALE GENOMIC DNA]</scope>
    <source>
        <strain evidence="3 4">SZMC22713</strain>
    </source>
</reference>
<dbReference type="EMBL" id="ML170163">
    <property type="protein sequence ID" value="TDL25558.1"/>
    <property type="molecule type" value="Genomic_DNA"/>
</dbReference>